<reference evidence="6" key="1">
    <citation type="journal article" date="2021" name="Mol. Plant Pathol.">
        <title>A 20-kb lineage-specific genomic region tames virulence in pathogenic amphidiploid Verticillium longisporum.</title>
        <authorList>
            <person name="Harting R."/>
            <person name="Starke J."/>
            <person name="Kusch H."/>
            <person name="Poggeler S."/>
            <person name="Maurus I."/>
            <person name="Schluter R."/>
            <person name="Landesfeind M."/>
            <person name="Bulla I."/>
            <person name="Nowrousian M."/>
            <person name="de Jonge R."/>
            <person name="Stahlhut G."/>
            <person name="Hoff K.J."/>
            <person name="Asshauer K.P."/>
            <person name="Thurmer A."/>
            <person name="Stanke M."/>
            <person name="Daniel R."/>
            <person name="Morgenstern B."/>
            <person name="Thomma B.P.H.J."/>
            <person name="Kronstad J.W."/>
            <person name="Braus-Stromeyer S.A."/>
            <person name="Braus G.H."/>
        </authorList>
    </citation>
    <scope>NUCLEOTIDE SEQUENCE</scope>
    <source>
        <strain evidence="6">Vl32</strain>
    </source>
</reference>
<feature type="compositionally biased region" description="Basic and acidic residues" evidence="4">
    <location>
        <begin position="1"/>
        <end position="11"/>
    </location>
</feature>
<evidence type="ECO:0000256" key="4">
    <source>
        <dbReference type="SAM" id="MobiDB-lite"/>
    </source>
</evidence>
<dbReference type="Proteomes" id="UP000689129">
    <property type="component" value="Unassembled WGS sequence"/>
</dbReference>
<dbReference type="AlphaFoldDB" id="A0A8I2ZPH0"/>
<protein>
    <recommendedName>
        <fullName evidence="5">MYND-type domain-containing protein</fullName>
    </recommendedName>
</protein>
<dbReference type="OrthoDB" id="4853466at2759"/>
<dbReference type="EMBL" id="JAEMWZ010000116">
    <property type="protein sequence ID" value="KAG7135835.1"/>
    <property type="molecule type" value="Genomic_DNA"/>
</dbReference>
<evidence type="ECO:0000259" key="5">
    <source>
        <dbReference type="PROSITE" id="PS01360"/>
    </source>
</evidence>
<accession>A0A8I2ZPH0</accession>
<evidence type="ECO:0000256" key="3">
    <source>
        <dbReference type="ARBA" id="ARBA00022833"/>
    </source>
</evidence>
<organism evidence="6 7">
    <name type="scientific">Verticillium longisporum</name>
    <name type="common">Verticillium dahliae var. longisporum</name>
    <dbReference type="NCBI Taxonomy" id="100787"/>
    <lineage>
        <taxon>Eukaryota</taxon>
        <taxon>Fungi</taxon>
        <taxon>Dikarya</taxon>
        <taxon>Ascomycota</taxon>
        <taxon>Pezizomycotina</taxon>
        <taxon>Sordariomycetes</taxon>
        <taxon>Hypocreomycetidae</taxon>
        <taxon>Glomerellales</taxon>
        <taxon>Plectosphaerellaceae</taxon>
        <taxon>Verticillium</taxon>
    </lineage>
</organism>
<feature type="region of interest" description="Disordered" evidence="4">
    <location>
        <begin position="1"/>
        <end position="34"/>
    </location>
</feature>
<comment type="caution">
    <text evidence="6">The sequence shown here is derived from an EMBL/GenBank/DDBJ whole genome shotgun (WGS) entry which is preliminary data.</text>
</comment>
<proteinExistence type="predicted"/>
<keyword evidence="1" id="KW-0479">Metal-binding</keyword>
<sequence>MLRHRGQDVQRLRIRQHLGSSKTAHDHSHALRNPTRPKVFPYRIAFSLPSSGIMMRNRHSTHSELDLEASLHKFHIDTAGAPLDMTRDDEAVRQRCLRCERDVKTRCPACDEAGYCSDGCRADDEAFHAEVCGLLDAMEEGTRPSAAHRLLICFAPDYSTPFFLWVKTHFDKTNGNLSFLFEDDSLVTAWAERHGFATRTWMVPLAAQRFIFPHPLGHGLGLVGATPPHDDGGPDDINWAVQSLGKPGHVTPVFGPVLAFAYDTDEHGSFVAVADAALRDLTHAIDAMLQAPCHAAPPAPDRARQLHQPALKLTDPASAWHLALGAPPVEMTTLPCWKRGFPLAVPFSLGLRWIVHPAVVPRGLRASTVWGPDALSKLFGSVVIVRQGQGQRRHGGGGDGGGGGVLRGEMVFQRLLFWHGFSVTKTYGGVVHPVHVEGLLAYLAFAQRLARGATEGGFRGWWEDWKDGLVARGREVAALVSPYFDEDEPRHPRSLDIETESLLAFLKNKRECDVESIEDVYGDLVF</sequence>
<dbReference type="GO" id="GO:0008270">
    <property type="term" value="F:zinc ion binding"/>
    <property type="evidence" value="ECO:0007669"/>
    <property type="project" value="UniProtKB-KW"/>
</dbReference>
<evidence type="ECO:0000313" key="6">
    <source>
        <dbReference type="EMBL" id="KAG7135835.1"/>
    </source>
</evidence>
<evidence type="ECO:0000256" key="2">
    <source>
        <dbReference type="ARBA" id="ARBA00022771"/>
    </source>
</evidence>
<evidence type="ECO:0000256" key="1">
    <source>
        <dbReference type="ARBA" id="ARBA00022723"/>
    </source>
</evidence>
<gene>
    <name evidence="6" type="ORF">HYQ45_006504</name>
</gene>
<dbReference type="InterPro" id="IPR002893">
    <property type="entry name" value="Znf_MYND"/>
</dbReference>
<name>A0A8I2ZPH0_VERLO</name>
<feature type="domain" description="MYND-type" evidence="5">
    <location>
        <begin position="96"/>
        <end position="132"/>
    </location>
</feature>
<dbReference type="PROSITE" id="PS01360">
    <property type="entry name" value="ZF_MYND_1"/>
    <property type="match status" value="1"/>
</dbReference>
<evidence type="ECO:0000313" key="7">
    <source>
        <dbReference type="Proteomes" id="UP000689129"/>
    </source>
</evidence>
<keyword evidence="3" id="KW-0862">Zinc</keyword>
<keyword evidence="2" id="KW-0863">Zinc-finger</keyword>